<keyword evidence="3" id="KW-1185">Reference proteome</keyword>
<sequence length="309" mass="35648">MENNNLVSIIMPAYNVAKYIQASIDTVLNQTYTNWELIIVDDGSIDDTAKICKKYLDTDNRIKYIYQNNAKQAKARNNGIQIAKGDIIAFLDADDLWLPNKLELSLSHFDLNIYDLIFTDSYYSGQEQIDVSDLTLEKMRVQNGEYFGPTSICDFLKMNKIPILTVLVKKAVLEKVGSFDEKCVPAEDYDLWLRLLKNNCKFKAINIPLSIYRFQENSSTASDRLATNAVLELLMKNFTIDEVKRIKAVPFIKSWIIRWIQLYLAASNISQLQIILNHFNFNKFPVKITFILGRFISIDKFKKIIIKAI</sequence>
<dbReference type="InterPro" id="IPR029044">
    <property type="entry name" value="Nucleotide-diphossugar_trans"/>
</dbReference>
<name>A0ABZ2UIU6_9FLAO</name>
<dbReference type="EC" id="2.4.-.-" evidence="2"/>
<dbReference type="GO" id="GO:0016757">
    <property type="term" value="F:glycosyltransferase activity"/>
    <property type="evidence" value="ECO:0007669"/>
    <property type="project" value="UniProtKB-KW"/>
</dbReference>
<dbReference type="RefSeq" id="WP_232680786.1">
    <property type="nucleotide sequence ID" value="NZ_CP150845.1"/>
</dbReference>
<reference evidence="2 3" key="1">
    <citation type="submission" date="2024-03" db="EMBL/GenBank/DDBJ databases">
        <title>Flavobacterium soyae.</title>
        <authorList>
            <person name="Zheng W."/>
        </authorList>
    </citation>
    <scope>NUCLEOTIDE SEQUENCE [LARGE SCALE GENOMIC DNA]</scope>
    <source>
        <strain evidence="2 3">55</strain>
    </source>
</reference>
<gene>
    <name evidence="2" type="ORF">AABD74_01640</name>
</gene>
<dbReference type="Pfam" id="PF00535">
    <property type="entry name" value="Glycos_transf_2"/>
    <property type="match status" value="1"/>
</dbReference>
<keyword evidence="2" id="KW-0808">Transferase</keyword>
<dbReference type="InterPro" id="IPR001173">
    <property type="entry name" value="Glyco_trans_2-like"/>
</dbReference>
<evidence type="ECO:0000313" key="2">
    <source>
        <dbReference type="EMBL" id="WYZ20174.1"/>
    </source>
</evidence>
<protein>
    <submittedName>
        <fullName evidence="2">Glycosyltransferase</fullName>
        <ecNumber evidence="2">2.4.-.-</ecNumber>
    </submittedName>
</protein>
<dbReference type="PANTHER" id="PTHR22916">
    <property type="entry name" value="GLYCOSYLTRANSFERASE"/>
    <property type="match status" value="1"/>
</dbReference>
<evidence type="ECO:0000313" key="3">
    <source>
        <dbReference type="Proteomes" id="UP001623852"/>
    </source>
</evidence>
<evidence type="ECO:0000259" key="1">
    <source>
        <dbReference type="Pfam" id="PF00535"/>
    </source>
</evidence>
<feature type="domain" description="Glycosyltransferase 2-like" evidence="1">
    <location>
        <begin position="8"/>
        <end position="133"/>
    </location>
</feature>
<proteinExistence type="predicted"/>
<accession>A0ABZ2UIU6</accession>
<dbReference type="SUPFAM" id="SSF53448">
    <property type="entry name" value="Nucleotide-diphospho-sugar transferases"/>
    <property type="match status" value="1"/>
</dbReference>
<dbReference type="Gene3D" id="3.90.550.10">
    <property type="entry name" value="Spore Coat Polysaccharide Biosynthesis Protein SpsA, Chain A"/>
    <property type="match status" value="1"/>
</dbReference>
<organism evidence="2 3">
    <name type="scientific">Flavobacterium soyae</name>
    <dbReference type="NCBI Taxonomy" id="2903098"/>
    <lineage>
        <taxon>Bacteria</taxon>
        <taxon>Pseudomonadati</taxon>
        <taxon>Bacteroidota</taxon>
        <taxon>Flavobacteriia</taxon>
        <taxon>Flavobacteriales</taxon>
        <taxon>Flavobacteriaceae</taxon>
        <taxon>Flavobacterium</taxon>
    </lineage>
</organism>
<dbReference type="EMBL" id="CP150845">
    <property type="protein sequence ID" value="WYZ20174.1"/>
    <property type="molecule type" value="Genomic_DNA"/>
</dbReference>
<keyword evidence="2" id="KW-0328">Glycosyltransferase</keyword>
<dbReference type="Proteomes" id="UP001623852">
    <property type="component" value="Chromosome"/>
</dbReference>
<dbReference type="PANTHER" id="PTHR22916:SF3">
    <property type="entry name" value="UDP-GLCNAC:BETAGAL BETA-1,3-N-ACETYLGLUCOSAMINYLTRANSFERASE-LIKE PROTEIN 1"/>
    <property type="match status" value="1"/>
</dbReference>